<dbReference type="eggNOG" id="COG1071">
    <property type="taxonomic scope" value="Bacteria"/>
</dbReference>
<dbReference type="KEGG" id="cwo:Cwoe_5216"/>
<dbReference type="CDD" id="cd02000">
    <property type="entry name" value="TPP_E1_PDC_ADC_BCADC"/>
    <property type="match status" value="1"/>
</dbReference>
<comment type="cofactor">
    <cofactor evidence="1">
        <name>thiamine diphosphate</name>
        <dbReference type="ChEBI" id="CHEBI:58937"/>
    </cofactor>
</comment>
<evidence type="ECO:0000256" key="1">
    <source>
        <dbReference type="ARBA" id="ARBA00001964"/>
    </source>
</evidence>
<evidence type="ECO:0000256" key="4">
    <source>
        <dbReference type="SAM" id="MobiDB-lite"/>
    </source>
</evidence>
<name>D3FED0_CONWI</name>
<dbReference type="Proteomes" id="UP000008229">
    <property type="component" value="Chromosome"/>
</dbReference>
<keyword evidence="2 6" id="KW-0560">Oxidoreductase</keyword>
<dbReference type="GO" id="GO:0006086">
    <property type="term" value="P:pyruvate decarboxylation to acetyl-CoA"/>
    <property type="evidence" value="ECO:0007669"/>
    <property type="project" value="TreeGrafter"/>
</dbReference>
<dbReference type="Gene3D" id="3.40.50.970">
    <property type="match status" value="1"/>
</dbReference>
<organism evidence="6 7">
    <name type="scientific">Conexibacter woesei (strain DSM 14684 / CCUG 47730 / CIP 108061 / JCM 11494 / NBRC 100937 / ID131577)</name>
    <dbReference type="NCBI Taxonomy" id="469383"/>
    <lineage>
        <taxon>Bacteria</taxon>
        <taxon>Bacillati</taxon>
        <taxon>Actinomycetota</taxon>
        <taxon>Thermoleophilia</taxon>
        <taxon>Solirubrobacterales</taxon>
        <taxon>Conexibacteraceae</taxon>
        <taxon>Conexibacter</taxon>
    </lineage>
</organism>
<feature type="region of interest" description="Disordered" evidence="4">
    <location>
        <begin position="1"/>
        <end position="36"/>
    </location>
</feature>
<evidence type="ECO:0000256" key="2">
    <source>
        <dbReference type="ARBA" id="ARBA00023002"/>
    </source>
</evidence>
<dbReference type="EC" id="1.2.4.1" evidence="6"/>
<dbReference type="STRING" id="469383.Cwoe_5216"/>
<feature type="compositionally biased region" description="Basic and acidic residues" evidence="4">
    <location>
        <begin position="367"/>
        <end position="378"/>
    </location>
</feature>
<sequence length="378" mass="41482">MVSFMPSSVSSSVAKPRSTNRRERRRGGDGAPGSGHGLDLYEQMVLIRVFEEEVERQYKRARIGGYCHLASGQEGATVGAVHPMTDDDVLFSSYRTHGLALAKGVDPDAVMGELFGREGGSAHGRGGSMHLLDYSKRFLGGWGIVAGQLPLAVGAALEISYKDRRAAVMCELGDAATNMGAWHESLNLAAIWDLPAVFLVFNNRYGMGTTVEKASGEPDLYKRASAFRMHGERVDGQDVEAVLSASDRLLTRAREERKPAVLEVVTYRYRGHSVADAGTAYRTQEEMDEWKKRDPIQIYRQRLLDERRVGEAQLEAIEARVDKRVEQAVEAAEASPEPPVDSLAQHLYGDPASAEQFSRMGPGSPFGERELVLEGLGR</sequence>
<feature type="region of interest" description="Disordered" evidence="4">
    <location>
        <begin position="354"/>
        <end position="378"/>
    </location>
</feature>
<dbReference type="SUPFAM" id="SSF52518">
    <property type="entry name" value="Thiamin diphosphate-binding fold (THDP-binding)"/>
    <property type="match status" value="1"/>
</dbReference>
<keyword evidence="7" id="KW-1185">Reference proteome</keyword>
<keyword evidence="6" id="KW-0670">Pyruvate</keyword>
<dbReference type="PANTHER" id="PTHR11516">
    <property type="entry name" value="PYRUVATE DEHYDROGENASE E1 COMPONENT, ALPHA SUBUNIT BACTERIAL AND ORGANELLAR"/>
    <property type="match status" value="1"/>
</dbReference>
<reference evidence="6 7" key="1">
    <citation type="journal article" date="2010" name="Stand. Genomic Sci.">
        <title>Complete genome sequence of Conexibacter woesei type strain (ID131577).</title>
        <authorList>
            <person name="Pukall R."/>
            <person name="Lapidus A."/>
            <person name="Glavina Del Rio T."/>
            <person name="Copeland A."/>
            <person name="Tice H."/>
            <person name="Cheng J.-F."/>
            <person name="Lucas S."/>
            <person name="Chen F."/>
            <person name="Nolan M."/>
            <person name="Bruce D."/>
            <person name="Goodwin L."/>
            <person name="Pitluck S."/>
            <person name="Mavromatis K."/>
            <person name="Ivanova N."/>
            <person name="Ovchinnikova G."/>
            <person name="Pati A."/>
            <person name="Chen A."/>
            <person name="Palaniappan K."/>
            <person name="Land M."/>
            <person name="Hauser L."/>
            <person name="Chang Y.-J."/>
            <person name="Jeffries C.D."/>
            <person name="Chain P."/>
            <person name="Meincke L."/>
            <person name="Sims D."/>
            <person name="Brettin T."/>
            <person name="Detter J.C."/>
            <person name="Rohde M."/>
            <person name="Goeker M."/>
            <person name="Bristow J."/>
            <person name="Eisen J.A."/>
            <person name="Markowitz V."/>
            <person name="Kyrpides N.C."/>
            <person name="Klenk H.-P."/>
            <person name="Hugenholtz P."/>
        </authorList>
    </citation>
    <scope>NUCLEOTIDE SEQUENCE [LARGE SCALE GENOMIC DNA]</scope>
    <source>
        <strain evidence="7">DSM 14684 / CIP 108061 / JCM 11494 / NBRC 100937 / ID131577</strain>
    </source>
</reference>
<protein>
    <submittedName>
        <fullName evidence="6">Pyruvate dehydrogenase (Acetyl-transferring)</fullName>
        <ecNumber evidence="6">1.2.4.1</ecNumber>
    </submittedName>
</protein>
<gene>
    <name evidence="6" type="ordered locus">Cwoe_5216</name>
</gene>
<accession>D3FED0</accession>
<dbReference type="PANTHER" id="PTHR11516:SF60">
    <property type="entry name" value="PYRUVATE DEHYDROGENASE E1 COMPONENT SUBUNIT ALPHA"/>
    <property type="match status" value="1"/>
</dbReference>
<dbReference type="GO" id="GO:0000287">
    <property type="term" value="F:magnesium ion binding"/>
    <property type="evidence" value="ECO:0007669"/>
    <property type="project" value="UniProtKB-ARBA"/>
</dbReference>
<evidence type="ECO:0000313" key="6">
    <source>
        <dbReference type="EMBL" id="ADB53622.1"/>
    </source>
</evidence>
<reference evidence="7" key="2">
    <citation type="submission" date="2010-01" db="EMBL/GenBank/DDBJ databases">
        <title>The complete genome of Conexibacter woesei DSM 14684.</title>
        <authorList>
            <consortium name="US DOE Joint Genome Institute (JGI-PGF)"/>
            <person name="Lucas S."/>
            <person name="Copeland A."/>
            <person name="Lapidus A."/>
            <person name="Glavina del Rio T."/>
            <person name="Dalin E."/>
            <person name="Tice H."/>
            <person name="Bruce D."/>
            <person name="Goodwin L."/>
            <person name="Pitluck S."/>
            <person name="Kyrpides N."/>
            <person name="Mavromatis K."/>
            <person name="Ivanova N."/>
            <person name="Mikhailova N."/>
            <person name="Chertkov O."/>
            <person name="Brettin T."/>
            <person name="Detter J.C."/>
            <person name="Han C."/>
            <person name="Larimer F."/>
            <person name="Land M."/>
            <person name="Hauser L."/>
            <person name="Markowitz V."/>
            <person name="Cheng J.-F."/>
            <person name="Hugenholtz P."/>
            <person name="Woyke T."/>
            <person name="Wu D."/>
            <person name="Pukall R."/>
            <person name="Steenblock K."/>
            <person name="Schneider S."/>
            <person name="Klenk H.-P."/>
            <person name="Eisen J.A."/>
        </authorList>
    </citation>
    <scope>NUCLEOTIDE SEQUENCE [LARGE SCALE GENOMIC DNA]</scope>
    <source>
        <strain evidence="7">DSM 14684 / CIP 108061 / JCM 11494 / NBRC 100937 / ID131577</strain>
    </source>
</reference>
<dbReference type="InterPro" id="IPR029061">
    <property type="entry name" value="THDP-binding"/>
</dbReference>
<dbReference type="HOGENOM" id="CLU_029393_5_0_11"/>
<dbReference type="EMBL" id="CP001854">
    <property type="protein sequence ID" value="ADB53622.1"/>
    <property type="molecule type" value="Genomic_DNA"/>
</dbReference>
<proteinExistence type="predicted"/>
<dbReference type="GO" id="GO:0004739">
    <property type="term" value="F:pyruvate dehydrogenase (acetyl-transferring) activity"/>
    <property type="evidence" value="ECO:0007669"/>
    <property type="project" value="UniProtKB-EC"/>
</dbReference>
<evidence type="ECO:0000256" key="3">
    <source>
        <dbReference type="ARBA" id="ARBA00023052"/>
    </source>
</evidence>
<dbReference type="AlphaFoldDB" id="D3FED0"/>
<keyword evidence="3" id="KW-0786">Thiamine pyrophosphate</keyword>
<feature type="domain" description="Dehydrogenase E1 component" evidence="5">
    <location>
        <begin position="43"/>
        <end position="340"/>
    </location>
</feature>
<dbReference type="Pfam" id="PF00676">
    <property type="entry name" value="E1_dh"/>
    <property type="match status" value="1"/>
</dbReference>
<dbReference type="InterPro" id="IPR001017">
    <property type="entry name" value="DH_E1"/>
</dbReference>
<evidence type="ECO:0000313" key="7">
    <source>
        <dbReference type="Proteomes" id="UP000008229"/>
    </source>
</evidence>
<dbReference type="InterPro" id="IPR050642">
    <property type="entry name" value="PDH_E1_Alpha_Subunit"/>
</dbReference>
<evidence type="ECO:0000259" key="5">
    <source>
        <dbReference type="Pfam" id="PF00676"/>
    </source>
</evidence>